<sequence length="194" mass="21250">MIRVIKKAAVILAPGCEEIEALSVVDVLRRLNVKCDMVGLFETKVDGDHGILLTCDKTVDESLLDYDLVAFPGGLKGAQNLRDSSKLEKLMVKRQKDGKWNAAMCAAPMAFARYGLLDGAKYTMYPGMNDDISSEVDNGSFKEDVVVIDEEKHLVTSRGPATALAYAYAIAEVLGIDTKAIKHGMLYDFLLENN</sequence>
<dbReference type="GO" id="GO:0005737">
    <property type="term" value="C:cytoplasm"/>
    <property type="evidence" value="ECO:0007669"/>
    <property type="project" value="TreeGrafter"/>
</dbReference>
<dbReference type="SUPFAM" id="SSF52317">
    <property type="entry name" value="Class I glutamine amidotransferase-like"/>
    <property type="match status" value="1"/>
</dbReference>
<dbReference type="PANTHER" id="PTHR48094:SF12">
    <property type="entry name" value="PARKINSON DISEASE PROTEIN 7 HOMOLOG"/>
    <property type="match status" value="1"/>
</dbReference>
<evidence type="ECO:0000313" key="3">
    <source>
        <dbReference type="Proteomes" id="UP000035618"/>
    </source>
</evidence>
<evidence type="ECO:0000259" key="1">
    <source>
        <dbReference type="Pfam" id="PF01965"/>
    </source>
</evidence>
<feature type="domain" description="DJ-1/PfpI" evidence="1">
    <location>
        <begin position="6"/>
        <end position="172"/>
    </location>
</feature>
<protein>
    <submittedName>
        <fullName evidence="2">Transcriptional regulator</fullName>
    </submittedName>
</protein>
<dbReference type="Pfam" id="PF01965">
    <property type="entry name" value="DJ-1_PfpI"/>
    <property type="match status" value="1"/>
</dbReference>
<evidence type="ECO:0000313" key="2">
    <source>
        <dbReference type="EMBL" id="KLA46797.1"/>
    </source>
</evidence>
<reference evidence="2 3" key="1">
    <citation type="journal article" date="2015" name="BMC Microbiol.">
        <title>Lactobacillus ruminis strains cluster according to their mammalian gut source.</title>
        <authorList>
            <person name="O' Donnell M.M."/>
            <person name="Harris H.M."/>
            <person name="Lynch D.B."/>
            <person name="Ross R.P."/>
            <person name="O'Toole P.W."/>
        </authorList>
    </citation>
    <scope>NUCLEOTIDE SEQUENCE [LARGE SCALE GENOMIC DNA]</scope>
    <source>
        <strain evidence="2 3">ATCC 27780</strain>
    </source>
</reference>
<comment type="caution">
    <text evidence="2">The sequence shown here is derived from an EMBL/GenBank/DDBJ whole genome shotgun (WGS) entry which is preliminary data.</text>
</comment>
<dbReference type="PANTHER" id="PTHR48094">
    <property type="entry name" value="PROTEIN/NUCLEIC ACID DEGLYCASE DJ-1-RELATED"/>
    <property type="match status" value="1"/>
</dbReference>
<dbReference type="InterPro" id="IPR006287">
    <property type="entry name" value="DJ-1"/>
</dbReference>
<dbReference type="AlphaFoldDB" id="A0A837ISE5"/>
<dbReference type="Proteomes" id="UP000035618">
    <property type="component" value="Unassembled WGS sequence"/>
</dbReference>
<name>A0A837ISE5_9LACO</name>
<dbReference type="EMBL" id="JHAJ01000032">
    <property type="protein sequence ID" value="KLA46797.1"/>
    <property type="molecule type" value="Genomic_DNA"/>
</dbReference>
<dbReference type="InterPro" id="IPR029062">
    <property type="entry name" value="Class_I_gatase-like"/>
</dbReference>
<dbReference type="InterPro" id="IPR050325">
    <property type="entry name" value="Prot/Nucl_acid_deglycase"/>
</dbReference>
<accession>A0A837ISE5</accession>
<proteinExistence type="predicted"/>
<dbReference type="InterPro" id="IPR002818">
    <property type="entry name" value="DJ-1/PfpI"/>
</dbReference>
<dbReference type="Gene3D" id="3.40.50.880">
    <property type="match status" value="1"/>
</dbReference>
<organism evidence="2 3">
    <name type="scientific">Ligilactobacillus ruminis</name>
    <dbReference type="NCBI Taxonomy" id="1623"/>
    <lineage>
        <taxon>Bacteria</taxon>
        <taxon>Bacillati</taxon>
        <taxon>Bacillota</taxon>
        <taxon>Bacilli</taxon>
        <taxon>Lactobacillales</taxon>
        <taxon>Lactobacillaceae</taxon>
        <taxon>Ligilactobacillus</taxon>
    </lineage>
</organism>
<dbReference type="NCBIfam" id="TIGR01383">
    <property type="entry name" value="not_thiJ"/>
    <property type="match status" value="1"/>
</dbReference>
<dbReference type="CDD" id="cd03135">
    <property type="entry name" value="GATase1_DJ-1"/>
    <property type="match status" value="1"/>
</dbReference>
<gene>
    <name evidence="2" type="ORF">LRB_577</name>
</gene>